<dbReference type="InParanoid" id="D6TQA3"/>
<accession>D6TQA3</accession>
<keyword evidence="2" id="KW-1185">Reference proteome</keyword>
<evidence type="ECO:0000313" key="2">
    <source>
        <dbReference type="Proteomes" id="UP000004508"/>
    </source>
</evidence>
<gene>
    <name evidence="1" type="ORF">Krac_6985</name>
</gene>
<proteinExistence type="predicted"/>
<name>D6TQA3_KTERA</name>
<sequence>MASSHFDELTRSIARSTSRRQAIKAIVVGTLGGALGFSGVRIAGAVGCLHSGRCKHDNDCCSKVCRFTSTGGDFFCG</sequence>
<dbReference type="InterPro" id="IPR006311">
    <property type="entry name" value="TAT_signal"/>
</dbReference>
<dbReference type="EMBL" id="ADVG01000002">
    <property type="protein sequence ID" value="EFH85751.1"/>
    <property type="molecule type" value="Genomic_DNA"/>
</dbReference>
<dbReference type="Proteomes" id="UP000004508">
    <property type="component" value="Unassembled WGS sequence"/>
</dbReference>
<dbReference type="AlphaFoldDB" id="D6TQA3"/>
<comment type="caution">
    <text evidence="1">The sequence shown here is derived from an EMBL/GenBank/DDBJ whole genome shotgun (WGS) entry which is preliminary data.</text>
</comment>
<dbReference type="PROSITE" id="PS51318">
    <property type="entry name" value="TAT"/>
    <property type="match status" value="1"/>
</dbReference>
<organism evidence="1 2">
    <name type="scientific">Ktedonobacter racemifer DSM 44963</name>
    <dbReference type="NCBI Taxonomy" id="485913"/>
    <lineage>
        <taxon>Bacteria</taxon>
        <taxon>Bacillati</taxon>
        <taxon>Chloroflexota</taxon>
        <taxon>Ktedonobacteria</taxon>
        <taxon>Ktedonobacterales</taxon>
        <taxon>Ktedonobacteraceae</taxon>
        <taxon>Ktedonobacter</taxon>
    </lineage>
</organism>
<reference evidence="1 2" key="1">
    <citation type="journal article" date="2011" name="Stand. Genomic Sci.">
        <title>Non-contiguous finished genome sequence and contextual data of the filamentous soil bacterium Ktedonobacter racemifer type strain (SOSP1-21).</title>
        <authorList>
            <person name="Chang Y.J."/>
            <person name="Land M."/>
            <person name="Hauser L."/>
            <person name="Chertkov O."/>
            <person name="Del Rio T.G."/>
            <person name="Nolan M."/>
            <person name="Copeland A."/>
            <person name="Tice H."/>
            <person name="Cheng J.F."/>
            <person name="Lucas S."/>
            <person name="Han C."/>
            <person name="Goodwin L."/>
            <person name="Pitluck S."/>
            <person name="Ivanova N."/>
            <person name="Ovchinikova G."/>
            <person name="Pati A."/>
            <person name="Chen A."/>
            <person name="Palaniappan K."/>
            <person name="Mavromatis K."/>
            <person name="Liolios K."/>
            <person name="Brettin T."/>
            <person name="Fiebig A."/>
            <person name="Rohde M."/>
            <person name="Abt B."/>
            <person name="Goker M."/>
            <person name="Detter J.C."/>
            <person name="Woyke T."/>
            <person name="Bristow J."/>
            <person name="Eisen J.A."/>
            <person name="Markowitz V."/>
            <person name="Hugenholtz P."/>
            <person name="Kyrpides N.C."/>
            <person name="Klenk H.P."/>
            <person name="Lapidus A."/>
        </authorList>
    </citation>
    <scope>NUCLEOTIDE SEQUENCE [LARGE SCALE GENOMIC DNA]</scope>
    <source>
        <strain evidence="2">DSM 44963</strain>
    </source>
</reference>
<protein>
    <submittedName>
        <fullName evidence="1">Uncharacterized protein</fullName>
    </submittedName>
</protein>
<evidence type="ECO:0000313" key="1">
    <source>
        <dbReference type="EMBL" id="EFH85751.1"/>
    </source>
</evidence>